<dbReference type="Proteomes" id="UP001165121">
    <property type="component" value="Unassembled WGS sequence"/>
</dbReference>
<sequence>MLCEHVDKLLDAYGEWNVSIIVAKSFWDLKNLSSLADHPVPSTLRSMQSFLGSFSYYSRFVEDFAIYASILYELREVDFFEASRQTKIRPDSDVLENDQDQRDKRTRATKAFVTLKDKIVNAPILAHFDLDKRPVVILYASKWAISAVLLRMLDVCYTQLVTRSIKVLTRHSTLAWRLNSSGIQGRLGRWAALLSNWTLEIVKCTKGEDEILGVIAASITPREEVDSILTSIAPRKHPKQVISMPPPTVEPDEELLVVSFDGSARVKRNGGAFSAIVWSLPNWTVILGASEYKTSLTVNEAEYHGLLLCFDLLAKQNVDRNLLIICGDSNLVIRQMRGEIECKAPGLKILRQKAMEKLRAWPNHEFLHVKRDWKQRADKLASAALQREAGEQVISKMEIDDLATLNRLDELLIPRSQIAVVKIAAITRSRQQHVRELTSTEAKIAEDYEMDDARLLFYCPPSKQSYEDRDLMTRLVIPETLQEDVFHHYHSCLEGGHQGIGRNEVIRHDRGPGFMSDFFRSFNKIVGQKQPATMAYRPQANGTAERMVKALTRSVKRYVSDINQRDWDEYAERLTFALNTAQDRVREIRLFYLIHEWDPRTTLDDSRRIDTPSRSRATSLAIPSPAALSARKRNG</sequence>
<dbReference type="InterPro" id="IPR036397">
    <property type="entry name" value="RNaseH_sf"/>
</dbReference>
<dbReference type="PANTHER" id="PTHR37984">
    <property type="entry name" value="PROTEIN CBG26694"/>
    <property type="match status" value="1"/>
</dbReference>
<evidence type="ECO:0000259" key="2">
    <source>
        <dbReference type="PROSITE" id="PS50994"/>
    </source>
</evidence>
<dbReference type="InterPro" id="IPR043502">
    <property type="entry name" value="DNA/RNA_pol_sf"/>
</dbReference>
<evidence type="ECO:0000256" key="1">
    <source>
        <dbReference type="SAM" id="MobiDB-lite"/>
    </source>
</evidence>
<reference evidence="3" key="1">
    <citation type="submission" date="2023-04" db="EMBL/GenBank/DDBJ databases">
        <title>Phytophthora fragariaefolia NBRC 109709.</title>
        <authorList>
            <person name="Ichikawa N."/>
            <person name="Sato H."/>
            <person name="Tonouchi N."/>
        </authorList>
    </citation>
    <scope>NUCLEOTIDE SEQUENCE</scope>
    <source>
        <strain evidence="3">NBRC 109709</strain>
    </source>
</reference>
<feature type="compositionally biased region" description="Basic and acidic residues" evidence="1">
    <location>
        <begin position="603"/>
        <end position="613"/>
    </location>
</feature>
<dbReference type="InterPro" id="IPR001584">
    <property type="entry name" value="Integrase_cat-core"/>
</dbReference>
<dbReference type="PROSITE" id="PS50994">
    <property type="entry name" value="INTEGRASE"/>
    <property type="match status" value="1"/>
</dbReference>
<dbReference type="GO" id="GO:0004523">
    <property type="term" value="F:RNA-DNA hybrid ribonuclease activity"/>
    <property type="evidence" value="ECO:0007669"/>
    <property type="project" value="InterPro"/>
</dbReference>
<dbReference type="InterPro" id="IPR002156">
    <property type="entry name" value="RNaseH_domain"/>
</dbReference>
<dbReference type="InterPro" id="IPR012337">
    <property type="entry name" value="RNaseH-like_sf"/>
</dbReference>
<dbReference type="AlphaFoldDB" id="A0A9W6YAP9"/>
<accession>A0A9W6YAP9</accession>
<dbReference type="SUPFAM" id="SSF56672">
    <property type="entry name" value="DNA/RNA polymerases"/>
    <property type="match status" value="1"/>
</dbReference>
<dbReference type="OrthoDB" id="120865at2759"/>
<dbReference type="GO" id="GO:0015074">
    <property type="term" value="P:DNA integration"/>
    <property type="evidence" value="ECO:0007669"/>
    <property type="project" value="InterPro"/>
</dbReference>
<dbReference type="PANTHER" id="PTHR37984:SF5">
    <property type="entry name" value="PROTEIN NYNRIN-LIKE"/>
    <property type="match status" value="1"/>
</dbReference>
<dbReference type="Gene3D" id="3.30.70.270">
    <property type="match status" value="1"/>
</dbReference>
<dbReference type="InterPro" id="IPR050951">
    <property type="entry name" value="Retrovirus_Pol_polyprotein"/>
</dbReference>
<dbReference type="Gene3D" id="3.30.420.10">
    <property type="entry name" value="Ribonuclease H-like superfamily/Ribonuclease H"/>
    <property type="match status" value="2"/>
</dbReference>
<feature type="region of interest" description="Disordered" evidence="1">
    <location>
        <begin position="603"/>
        <end position="635"/>
    </location>
</feature>
<feature type="compositionally biased region" description="Low complexity" evidence="1">
    <location>
        <begin position="617"/>
        <end position="629"/>
    </location>
</feature>
<comment type="caution">
    <text evidence="3">The sequence shown here is derived from an EMBL/GenBank/DDBJ whole genome shotgun (WGS) entry which is preliminary data.</text>
</comment>
<dbReference type="SUPFAM" id="SSF53098">
    <property type="entry name" value="Ribonuclease H-like"/>
    <property type="match status" value="2"/>
</dbReference>
<organism evidence="3 4">
    <name type="scientific">Phytophthora fragariaefolia</name>
    <dbReference type="NCBI Taxonomy" id="1490495"/>
    <lineage>
        <taxon>Eukaryota</taxon>
        <taxon>Sar</taxon>
        <taxon>Stramenopiles</taxon>
        <taxon>Oomycota</taxon>
        <taxon>Peronosporomycetes</taxon>
        <taxon>Peronosporales</taxon>
        <taxon>Peronosporaceae</taxon>
        <taxon>Phytophthora</taxon>
    </lineage>
</organism>
<name>A0A9W6YAP9_9STRA</name>
<gene>
    <name evidence="3" type="ORF">Pfra01_002434800</name>
</gene>
<dbReference type="Pfam" id="PF13456">
    <property type="entry name" value="RVT_3"/>
    <property type="match status" value="1"/>
</dbReference>
<dbReference type="InterPro" id="IPR043128">
    <property type="entry name" value="Rev_trsase/Diguanyl_cyclase"/>
</dbReference>
<feature type="domain" description="Integrase catalytic" evidence="2">
    <location>
        <begin position="439"/>
        <end position="607"/>
    </location>
</feature>
<dbReference type="EMBL" id="BSXT01004201">
    <property type="protein sequence ID" value="GMF57107.1"/>
    <property type="molecule type" value="Genomic_DNA"/>
</dbReference>
<keyword evidence="4" id="KW-1185">Reference proteome</keyword>
<evidence type="ECO:0000313" key="4">
    <source>
        <dbReference type="Proteomes" id="UP001165121"/>
    </source>
</evidence>
<evidence type="ECO:0000313" key="3">
    <source>
        <dbReference type="EMBL" id="GMF57107.1"/>
    </source>
</evidence>
<dbReference type="CDD" id="cd09279">
    <property type="entry name" value="RNase_HI_like"/>
    <property type="match status" value="1"/>
</dbReference>
<protein>
    <submittedName>
        <fullName evidence="3">Unnamed protein product</fullName>
    </submittedName>
</protein>
<dbReference type="GO" id="GO:0003676">
    <property type="term" value="F:nucleic acid binding"/>
    <property type="evidence" value="ECO:0007669"/>
    <property type="project" value="InterPro"/>
</dbReference>
<proteinExistence type="predicted"/>